<dbReference type="InterPro" id="IPR023393">
    <property type="entry name" value="START-like_dom_sf"/>
</dbReference>
<organism evidence="2 3">
    <name type="scientific">Grifola frondosa</name>
    <name type="common">Maitake</name>
    <name type="synonym">Polyporus frondosus</name>
    <dbReference type="NCBI Taxonomy" id="5627"/>
    <lineage>
        <taxon>Eukaryota</taxon>
        <taxon>Fungi</taxon>
        <taxon>Dikarya</taxon>
        <taxon>Basidiomycota</taxon>
        <taxon>Agaricomycotina</taxon>
        <taxon>Agaricomycetes</taxon>
        <taxon>Polyporales</taxon>
        <taxon>Grifolaceae</taxon>
        <taxon>Grifola</taxon>
    </lineage>
</organism>
<dbReference type="PROSITE" id="PS50848">
    <property type="entry name" value="START"/>
    <property type="match status" value="1"/>
</dbReference>
<dbReference type="InterPro" id="IPR002913">
    <property type="entry name" value="START_lipid-bd_dom"/>
</dbReference>
<protein>
    <recommendedName>
        <fullName evidence="1">START domain-containing protein</fullName>
    </recommendedName>
</protein>
<evidence type="ECO:0000313" key="3">
    <source>
        <dbReference type="Proteomes" id="UP000092993"/>
    </source>
</evidence>
<dbReference type="Gene3D" id="3.30.530.20">
    <property type="match status" value="3"/>
</dbReference>
<dbReference type="PANTHER" id="PTHR19308">
    <property type="entry name" value="PHOSPHATIDYLCHOLINE TRANSFER PROTEIN"/>
    <property type="match status" value="1"/>
</dbReference>
<evidence type="ECO:0000259" key="1">
    <source>
        <dbReference type="PROSITE" id="PS50848"/>
    </source>
</evidence>
<dbReference type="EMBL" id="LUGG01000006">
    <property type="protein sequence ID" value="OBZ73923.1"/>
    <property type="molecule type" value="Genomic_DNA"/>
</dbReference>
<dbReference type="GO" id="GO:0008289">
    <property type="term" value="F:lipid binding"/>
    <property type="evidence" value="ECO:0007669"/>
    <property type="project" value="InterPro"/>
</dbReference>
<keyword evidence="3" id="KW-1185">Reference proteome</keyword>
<gene>
    <name evidence="2" type="ORF">A0H81_06441</name>
</gene>
<proteinExistence type="predicted"/>
<dbReference type="CDD" id="cd00177">
    <property type="entry name" value="START"/>
    <property type="match status" value="1"/>
</dbReference>
<dbReference type="InterPro" id="IPR051213">
    <property type="entry name" value="START_lipid_transfer"/>
</dbReference>
<dbReference type="SUPFAM" id="SSF55961">
    <property type="entry name" value="Bet v1-like"/>
    <property type="match status" value="2"/>
</dbReference>
<reference evidence="2 3" key="1">
    <citation type="submission" date="2016-03" db="EMBL/GenBank/DDBJ databases">
        <title>Whole genome sequencing of Grifola frondosa 9006-11.</title>
        <authorList>
            <person name="Min B."/>
            <person name="Park H."/>
            <person name="Kim J.-G."/>
            <person name="Cho H."/>
            <person name="Oh Y.-L."/>
            <person name="Kong W.-S."/>
            <person name="Choi I.-G."/>
        </authorList>
    </citation>
    <scope>NUCLEOTIDE SEQUENCE [LARGE SCALE GENOMIC DNA]</scope>
    <source>
        <strain evidence="2 3">9006-11</strain>
    </source>
</reference>
<dbReference type="Pfam" id="PF01852">
    <property type="entry name" value="START"/>
    <property type="match status" value="1"/>
</dbReference>
<comment type="caution">
    <text evidence="2">The sequence shown here is derived from an EMBL/GenBank/DDBJ whole genome shotgun (WGS) entry which is preliminary data.</text>
</comment>
<dbReference type="GO" id="GO:0005737">
    <property type="term" value="C:cytoplasm"/>
    <property type="evidence" value="ECO:0007669"/>
    <property type="project" value="UniProtKB-ARBA"/>
</dbReference>
<sequence length="632" mass="70049">MLDGTRLRQSWYGALDDAQTHFRHLLTSPSSSEWRRIPVSGDGSSSSVKGKARASSVPELTDVIIHRRANKSGENVYRAVLDVPSTDAPISLESWKSILATPELRREWDPAVEAAQILEMIDPATRVSKVNFRLGWPANPHEPAYLRPSPPYVRSDVTLFAWCIQLVQPQSGDQSQKSAIGKLRITCFWQHNLRAVFNFGSNSSLAQQLSAMTVGLFKIVQKRGSRVPLLTGYGNGVSIERIHFNIEREALTLDYSIVPEDEDQTPRSAEQGLDELQVIRESRRLTRSVEFVIPSSEGWDVQLVTKASSEQVSQLPWTAHATRSSPPSEPSSGDVKFVLGIKHASPLDDHSVLKVRVVIELSGPSSGLRLNGIPQPIEELEDRSPSSYFVSQQMLQDASSTTDLSFHTQSSVPTVATSGSRSSIVPDRPQIVRTLTQRSAAAEKSILSRVKRNYIYFSSLLQEPEAKWKRTVEARGVSVSQLDSIDPTLVVYRAEATFVGIGLWDLYAAIVTPGARAYWDKLYDDAVLLEDVNELTELWHHKTKPAWPVNGRDAVVLKTVYKSPTTIHAFSFSADDPVLFPSIPPVDPNFIRAQVDLQGWAIEALSPTTTLVTLLEQSDPKGWSNKASILSK</sequence>
<dbReference type="AlphaFoldDB" id="A0A1C7MAI7"/>
<feature type="domain" description="START" evidence="1">
    <location>
        <begin position="468"/>
        <end position="632"/>
    </location>
</feature>
<dbReference type="PANTHER" id="PTHR19308:SF54">
    <property type="entry name" value="START DOMAIN-CONTAINING PROTEIN"/>
    <property type="match status" value="1"/>
</dbReference>
<dbReference type="STRING" id="5627.A0A1C7MAI7"/>
<name>A0A1C7MAI7_GRIFR</name>
<dbReference type="Proteomes" id="UP000092993">
    <property type="component" value="Unassembled WGS sequence"/>
</dbReference>
<evidence type="ECO:0000313" key="2">
    <source>
        <dbReference type="EMBL" id="OBZ73923.1"/>
    </source>
</evidence>
<dbReference type="OrthoDB" id="196858at2759"/>
<dbReference type="OMA" id="YSIACER"/>
<accession>A0A1C7MAI7</accession>